<comment type="caution">
    <text evidence="1">The sequence shown here is derived from an EMBL/GenBank/DDBJ whole genome shotgun (WGS) entry which is preliminary data.</text>
</comment>
<evidence type="ECO:0000313" key="2">
    <source>
        <dbReference type="Proteomes" id="UP000814140"/>
    </source>
</evidence>
<dbReference type="EMBL" id="MU277288">
    <property type="protein sequence ID" value="KAI0055538.1"/>
    <property type="molecule type" value="Genomic_DNA"/>
</dbReference>
<protein>
    <submittedName>
        <fullName evidence="1">Uncharacterized protein</fullName>
    </submittedName>
</protein>
<organism evidence="1 2">
    <name type="scientific">Artomyces pyxidatus</name>
    <dbReference type="NCBI Taxonomy" id="48021"/>
    <lineage>
        <taxon>Eukaryota</taxon>
        <taxon>Fungi</taxon>
        <taxon>Dikarya</taxon>
        <taxon>Basidiomycota</taxon>
        <taxon>Agaricomycotina</taxon>
        <taxon>Agaricomycetes</taxon>
        <taxon>Russulales</taxon>
        <taxon>Auriscalpiaceae</taxon>
        <taxon>Artomyces</taxon>
    </lineage>
</organism>
<gene>
    <name evidence="1" type="ORF">BV25DRAFT_168253</name>
</gene>
<proteinExistence type="predicted"/>
<keyword evidence="2" id="KW-1185">Reference proteome</keyword>
<sequence length="617" mass="68556">MGTENRDGRGRIAAGLSRALSRIAYPSRLRIGTQKTSSHLLPPAHMAQEQIEEETGRQYVLSLELPDVSLNELYGQFGSISRDSDHVVSRESVTHPSTISAFPTELLVDIFALLSRDDPPVFPDPGEADQGRRLGWLVVTHVCRRGRDIAVGTPTLWLCIDFSMGPPWVPLMLARANGLPVTICKILPYARLRDKECFPSELELLRAHLFHTEWLVLVGDPAQLAVAVQCLDVPVPLLHHLCLYFLQSSLALSSEFSLGPFFSGHHPRLHSVSLNNFRCRWPINLPIPSLVNLYIRFFVTEQCPLAPHLGGLLDFLESVPTLQFLRVSELEVGGNENAEPWAGHSVVKLPHLECLEIECGRYFFLGLINGIDLPPGVLLDLSIKVSFLGRIPSVICAILPILDKHMQTLPPIQTLVLNFAQPVDHKSHWGMEVIARGVCLQGEDASAAPEERLVFRLAGDRMPTTSRRTHKLTFDVFDTLPLSSVCTLFVASMYWSSAWWLLLFLRCSALEHIHATNDAAVTFVHALPPPELCHVPCLKTVALSGVDFGERGGGVSLGDDLIAWLMRRREMHMELQRLRLVSCVVSPEQIMAISESVGTVEISLGEGVEEIRPIFQC</sequence>
<dbReference type="Proteomes" id="UP000814140">
    <property type="component" value="Unassembled WGS sequence"/>
</dbReference>
<name>A0ACB8SI39_9AGAM</name>
<accession>A0ACB8SI39</accession>
<reference evidence="1" key="2">
    <citation type="journal article" date="2022" name="New Phytol.">
        <title>Evolutionary transition to the ectomycorrhizal habit in the genomes of a hyperdiverse lineage of mushroom-forming fungi.</title>
        <authorList>
            <person name="Looney B."/>
            <person name="Miyauchi S."/>
            <person name="Morin E."/>
            <person name="Drula E."/>
            <person name="Courty P.E."/>
            <person name="Kohler A."/>
            <person name="Kuo A."/>
            <person name="LaButti K."/>
            <person name="Pangilinan J."/>
            <person name="Lipzen A."/>
            <person name="Riley R."/>
            <person name="Andreopoulos W."/>
            <person name="He G."/>
            <person name="Johnson J."/>
            <person name="Nolan M."/>
            <person name="Tritt A."/>
            <person name="Barry K.W."/>
            <person name="Grigoriev I.V."/>
            <person name="Nagy L.G."/>
            <person name="Hibbett D."/>
            <person name="Henrissat B."/>
            <person name="Matheny P.B."/>
            <person name="Labbe J."/>
            <person name="Martin F.M."/>
        </authorList>
    </citation>
    <scope>NUCLEOTIDE SEQUENCE</scope>
    <source>
        <strain evidence="1">HHB10654</strain>
    </source>
</reference>
<evidence type="ECO:0000313" key="1">
    <source>
        <dbReference type="EMBL" id="KAI0055538.1"/>
    </source>
</evidence>
<reference evidence="1" key="1">
    <citation type="submission" date="2021-03" db="EMBL/GenBank/DDBJ databases">
        <authorList>
            <consortium name="DOE Joint Genome Institute"/>
            <person name="Ahrendt S."/>
            <person name="Looney B.P."/>
            <person name="Miyauchi S."/>
            <person name="Morin E."/>
            <person name="Drula E."/>
            <person name="Courty P.E."/>
            <person name="Chicoki N."/>
            <person name="Fauchery L."/>
            <person name="Kohler A."/>
            <person name="Kuo A."/>
            <person name="Labutti K."/>
            <person name="Pangilinan J."/>
            <person name="Lipzen A."/>
            <person name="Riley R."/>
            <person name="Andreopoulos W."/>
            <person name="He G."/>
            <person name="Johnson J."/>
            <person name="Barry K.W."/>
            <person name="Grigoriev I.V."/>
            <person name="Nagy L."/>
            <person name="Hibbett D."/>
            <person name="Henrissat B."/>
            <person name="Matheny P.B."/>
            <person name="Labbe J."/>
            <person name="Martin F."/>
        </authorList>
    </citation>
    <scope>NUCLEOTIDE SEQUENCE</scope>
    <source>
        <strain evidence="1">HHB10654</strain>
    </source>
</reference>